<keyword evidence="5" id="KW-0409">Iron storage</keyword>
<evidence type="ECO:0000256" key="5">
    <source>
        <dbReference type="RuleBase" id="RU361145"/>
    </source>
</evidence>
<dbReference type="GO" id="GO:0044754">
    <property type="term" value="C:autolysosome"/>
    <property type="evidence" value="ECO:0007669"/>
    <property type="project" value="UniProtKB-SubCell"/>
</dbReference>
<keyword evidence="4 5" id="KW-0408">Iron</keyword>
<keyword evidence="4 5" id="KW-0479">Metal-binding</keyword>
<dbReference type="PANTHER" id="PTHR11431:SF47">
    <property type="entry name" value="FERRITIN LIGHT CHAIN"/>
    <property type="match status" value="1"/>
</dbReference>
<dbReference type="SUPFAM" id="SSF47240">
    <property type="entry name" value="Ferritin-like"/>
    <property type="match status" value="1"/>
</dbReference>
<comment type="subcellular location">
    <subcellularLocation>
        <location evidence="1">Autolysosome</location>
    </subcellularLocation>
</comment>
<comment type="similarity">
    <text evidence="5">Belongs to the ferritin family.</text>
</comment>
<feature type="domain" description="Ferritin-like diiron" evidence="6">
    <location>
        <begin position="1"/>
        <end position="62"/>
    </location>
</feature>
<feature type="binding site" evidence="4">
    <location>
        <position position="12"/>
    </location>
    <ligand>
        <name>Fe cation</name>
        <dbReference type="ChEBI" id="CHEBI:24875"/>
        <label>1</label>
    </ligand>
</feature>
<evidence type="ECO:0000256" key="2">
    <source>
        <dbReference type="ARBA" id="ARBA00045578"/>
    </source>
</evidence>
<evidence type="ECO:0000256" key="1">
    <source>
        <dbReference type="ARBA" id="ARBA00044942"/>
    </source>
</evidence>
<evidence type="ECO:0000256" key="4">
    <source>
        <dbReference type="PIRSR" id="PIRSR601519-1"/>
    </source>
</evidence>
<dbReference type="EMBL" id="KB105404">
    <property type="protein sequence ID" value="ELK32369.1"/>
    <property type="molecule type" value="Genomic_DNA"/>
</dbReference>
<dbReference type="InterPro" id="IPR009078">
    <property type="entry name" value="Ferritin-like_SF"/>
</dbReference>
<name>L5M107_MYODS</name>
<comment type="function">
    <text evidence="2">Stores iron in a soluble, non-toxic, readily available form. Important for iron homeostasis. Iron is taken up in the ferrous form and deposited as ferric hydroxides after oxidation. Also plays a role in delivery of iron to cells. Mediates iron uptake in capsule cells of the developing kidney. Delivery to lysosomes by the cargo receptor NCOA4 for autophagic degradation and release or iron.</text>
</comment>
<sequence>MEAAVGAALALERNLSRALLGLQALGSTRTNLCDFLENHFLDEEVKLIEKMGDHLTRLCRLPPPGWAEYLSQSLAFQQDEEPLEHRGLGGALFTSLESGFGLCLSLKPLAILLTTRESSPMHWATWKE</sequence>
<dbReference type="GO" id="GO:0006826">
    <property type="term" value="P:iron ion transport"/>
    <property type="evidence" value="ECO:0007669"/>
    <property type="project" value="InterPro"/>
</dbReference>
<comment type="subunit">
    <text evidence="3">Oligomer of 24 subunits. There are two types of subunits: L (light) chain and H (heavy) chain. The major chain can be light or heavy, depending on the species and tissue type. The functional molecule forms a roughly spherical shell with a diameter of 12 nm and contains a central cavity into which the insoluble mineral iron core is deposited. Interacts with NCOA4.</text>
</comment>
<dbReference type="Gene3D" id="1.20.1260.10">
    <property type="match status" value="1"/>
</dbReference>
<accession>L5M107</accession>
<dbReference type="GO" id="GO:0006879">
    <property type="term" value="P:intracellular iron ion homeostasis"/>
    <property type="evidence" value="ECO:0007669"/>
    <property type="project" value="UniProtKB-KW"/>
</dbReference>
<dbReference type="Proteomes" id="UP000010556">
    <property type="component" value="Unassembled WGS sequence"/>
</dbReference>
<evidence type="ECO:0000259" key="6">
    <source>
        <dbReference type="PROSITE" id="PS50905"/>
    </source>
</evidence>
<organism evidence="7 8">
    <name type="scientific">Myotis davidii</name>
    <name type="common">David's myotis</name>
    <dbReference type="NCBI Taxonomy" id="225400"/>
    <lineage>
        <taxon>Eukaryota</taxon>
        <taxon>Metazoa</taxon>
        <taxon>Chordata</taxon>
        <taxon>Craniata</taxon>
        <taxon>Vertebrata</taxon>
        <taxon>Euteleostomi</taxon>
        <taxon>Mammalia</taxon>
        <taxon>Eutheria</taxon>
        <taxon>Laurasiatheria</taxon>
        <taxon>Chiroptera</taxon>
        <taxon>Yangochiroptera</taxon>
        <taxon>Vespertilionidae</taxon>
        <taxon>Myotis</taxon>
    </lineage>
</organism>
<proteinExistence type="inferred from homology"/>
<dbReference type="InterPro" id="IPR009040">
    <property type="entry name" value="Ferritin-like_diiron"/>
</dbReference>
<keyword evidence="8" id="KW-1185">Reference proteome</keyword>
<evidence type="ECO:0000313" key="7">
    <source>
        <dbReference type="EMBL" id="ELK32369.1"/>
    </source>
</evidence>
<dbReference type="GO" id="GO:0008198">
    <property type="term" value="F:ferrous iron binding"/>
    <property type="evidence" value="ECO:0007669"/>
    <property type="project" value="TreeGrafter"/>
</dbReference>
<evidence type="ECO:0000256" key="3">
    <source>
        <dbReference type="ARBA" id="ARBA00047045"/>
    </source>
</evidence>
<dbReference type="InterPro" id="IPR001519">
    <property type="entry name" value="Ferritin"/>
</dbReference>
<gene>
    <name evidence="7" type="ORF">MDA_GLEAN10020824</name>
</gene>
<dbReference type="GO" id="GO:0008199">
    <property type="term" value="F:ferric iron binding"/>
    <property type="evidence" value="ECO:0007669"/>
    <property type="project" value="InterPro"/>
</dbReference>
<dbReference type="InterPro" id="IPR012347">
    <property type="entry name" value="Ferritin-like"/>
</dbReference>
<dbReference type="PROSITE" id="PS50905">
    <property type="entry name" value="FERRITIN_LIKE"/>
    <property type="match status" value="1"/>
</dbReference>
<dbReference type="AlphaFoldDB" id="L5M107"/>
<dbReference type="PANTHER" id="PTHR11431">
    <property type="entry name" value="FERRITIN"/>
    <property type="match status" value="1"/>
</dbReference>
<evidence type="ECO:0000313" key="8">
    <source>
        <dbReference type="Proteomes" id="UP000010556"/>
    </source>
</evidence>
<reference evidence="8" key="1">
    <citation type="journal article" date="2013" name="Science">
        <title>Comparative analysis of bat genomes provides insight into the evolution of flight and immunity.</title>
        <authorList>
            <person name="Zhang G."/>
            <person name="Cowled C."/>
            <person name="Shi Z."/>
            <person name="Huang Z."/>
            <person name="Bishop-Lilly K.A."/>
            <person name="Fang X."/>
            <person name="Wynne J.W."/>
            <person name="Xiong Z."/>
            <person name="Baker M.L."/>
            <person name="Zhao W."/>
            <person name="Tachedjian M."/>
            <person name="Zhu Y."/>
            <person name="Zhou P."/>
            <person name="Jiang X."/>
            <person name="Ng J."/>
            <person name="Yang L."/>
            <person name="Wu L."/>
            <person name="Xiao J."/>
            <person name="Feng Y."/>
            <person name="Chen Y."/>
            <person name="Sun X."/>
            <person name="Zhang Y."/>
            <person name="Marsh G.A."/>
            <person name="Crameri G."/>
            <person name="Broder C.C."/>
            <person name="Frey K.G."/>
            <person name="Wang L.F."/>
            <person name="Wang J."/>
        </authorList>
    </citation>
    <scope>NUCLEOTIDE SEQUENCE [LARGE SCALE GENOMIC DNA]</scope>
</reference>
<protein>
    <recommendedName>
        <fullName evidence="5">Ferritin</fullName>
    </recommendedName>
</protein>